<dbReference type="AlphaFoldDB" id="S3YBN8"/>
<gene>
    <name evidence="1" type="ORF">HMPREF1181_02606</name>
</gene>
<name>S3YBN8_BACSE</name>
<evidence type="ECO:0000313" key="1">
    <source>
        <dbReference type="EMBL" id="EPH19087.1"/>
    </source>
</evidence>
<dbReference type="Proteomes" id="UP000014614">
    <property type="component" value="Unassembled WGS sequence"/>
</dbReference>
<reference evidence="1 2" key="1">
    <citation type="submission" date="2013-05" db="EMBL/GenBank/DDBJ databases">
        <title>The Genome Sequence of Bacteroides stercoris CC31F.</title>
        <authorList>
            <consortium name="The Broad Institute Genomics Platform"/>
            <person name="Earl A."/>
            <person name="Ward D."/>
            <person name="Feldgarden M."/>
            <person name="Gevers D."/>
            <person name="Oliphant K."/>
            <person name="Allen-Vercoe E."/>
            <person name="Walker B."/>
            <person name="Young S."/>
            <person name="Zeng Q."/>
            <person name="Gargeya S."/>
            <person name="Fitzgerald M."/>
            <person name="Haas B."/>
            <person name="Abouelleil A."/>
            <person name="Allen A.W."/>
            <person name="Alvarado L."/>
            <person name="Arachchi H.M."/>
            <person name="Berlin A.M."/>
            <person name="Chapman S.B."/>
            <person name="Gainer-Dewar J."/>
            <person name="Goldberg J."/>
            <person name="Griggs A."/>
            <person name="Gujja S."/>
            <person name="Hansen M."/>
            <person name="Howarth C."/>
            <person name="Imamovic A."/>
            <person name="Ireland A."/>
            <person name="Larimer J."/>
            <person name="McCowan C."/>
            <person name="Murphy C."/>
            <person name="Pearson M."/>
            <person name="Poon T.W."/>
            <person name="Priest M."/>
            <person name="Roberts A."/>
            <person name="Saif S."/>
            <person name="Shea T."/>
            <person name="Sisk P."/>
            <person name="Sykes S."/>
            <person name="Wortman J."/>
            <person name="Nusbaum C."/>
            <person name="Birren B."/>
        </authorList>
    </citation>
    <scope>NUCLEOTIDE SEQUENCE [LARGE SCALE GENOMIC DNA]</scope>
    <source>
        <strain evidence="1 2">CC31F</strain>
    </source>
</reference>
<dbReference type="EMBL" id="ATFP01000038">
    <property type="protein sequence ID" value="EPH19087.1"/>
    <property type="molecule type" value="Genomic_DNA"/>
</dbReference>
<dbReference type="HOGENOM" id="CLU_2595233_0_0_10"/>
<evidence type="ECO:0000313" key="2">
    <source>
        <dbReference type="Proteomes" id="UP000014614"/>
    </source>
</evidence>
<organism evidence="1 2">
    <name type="scientific">Bacteroides stercoris CC31F</name>
    <dbReference type="NCBI Taxonomy" id="1073351"/>
    <lineage>
        <taxon>Bacteria</taxon>
        <taxon>Pseudomonadati</taxon>
        <taxon>Bacteroidota</taxon>
        <taxon>Bacteroidia</taxon>
        <taxon>Bacteroidales</taxon>
        <taxon>Bacteroidaceae</taxon>
        <taxon>Bacteroides</taxon>
    </lineage>
</organism>
<accession>S3YBN8</accession>
<feature type="non-terminal residue" evidence="1">
    <location>
        <position position="80"/>
    </location>
</feature>
<sequence>MSNAIQQIADKMLYQWEDAVRKPVKLIRIVINPGDESMLDAFYDYMLALDSEEEDMVFLIELPFSSRTDFSKDVVGYIAQ</sequence>
<comment type="caution">
    <text evidence="1">The sequence shown here is derived from an EMBL/GenBank/DDBJ whole genome shotgun (WGS) entry which is preliminary data.</text>
</comment>
<proteinExistence type="predicted"/>
<protein>
    <submittedName>
        <fullName evidence="1">Uncharacterized protein</fullName>
    </submittedName>
</protein>